<feature type="compositionally biased region" description="Polar residues" evidence="1">
    <location>
        <begin position="235"/>
        <end position="245"/>
    </location>
</feature>
<dbReference type="EMBL" id="KL660688">
    <property type="protein sequence ID" value="KFA64372.1"/>
    <property type="molecule type" value="Genomic_DNA"/>
</dbReference>
<accession>A0A084QK87</accession>
<evidence type="ECO:0000313" key="3">
    <source>
        <dbReference type="Proteomes" id="UP000028524"/>
    </source>
</evidence>
<protein>
    <submittedName>
        <fullName evidence="2">Uncharacterized protein</fullName>
    </submittedName>
</protein>
<gene>
    <name evidence="2" type="ORF">S40285_10048</name>
</gene>
<dbReference type="Proteomes" id="UP000028524">
    <property type="component" value="Unassembled WGS sequence"/>
</dbReference>
<name>A0A084QK87_STAC4</name>
<feature type="compositionally biased region" description="Polar residues" evidence="1">
    <location>
        <begin position="169"/>
        <end position="185"/>
    </location>
</feature>
<feature type="region of interest" description="Disordered" evidence="1">
    <location>
        <begin position="214"/>
        <end position="246"/>
    </location>
</feature>
<keyword evidence="3" id="KW-1185">Reference proteome</keyword>
<dbReference type="OrthoDB" id="3437607at2759"/>
<dbReference type="HOGENOM" id="CLU_1031238_0_0_1"/>
<evidence type="ECO:0000313" key="2">
    <source>
        <dbReference type="EMBL" id="KFA64372.1"/>
    </source>
</evidence>
<feature type="region of interest" description="Disordered" evidence="1">
    <location>
        <begin position="262"/>
        <end position="302"/>
    </location>
</feature>
<sequence length="302" mass="33770">MLRLKASVLSVTPRELEELEARLRMRKRLKNKGLDDMLTPDTVDTEAGDGFQNNWFERPLNLHHPRMLGSGATTVTTKAANEARSVPFSTVHESRRSRKVLPWGPDNAGNGARLFDSSSSHSLPHINLPPPFSTTPRLPLAANTETETTLRALDVAAEHPSNHIGRTRGLSTTTPSREAVQSSELVSPRRRRHLGRSRSFEDRLDHLSIYDDSVPAASQPQTPYELPETRHQSRFGGTNPLTPRNAQIRGGKVGSLSAIHQHRRPRLFPSQRTTEDNLEDLIEVDQQTDYRPGNDDLPEADD</sequence>
<organism evidence="2 3">
    <name type="scientific">Stachybotrys chlorohalonatus (strain IBT 40285)</name>
    <dbReference type="NCBI Taxonomy" id="1283841"/>
    <lineage>
        <taxon>Eukaryota</taxon>
        <taxon>Fungi</taxon>
        <taxon>Dikarya</taxon>
        <taxon>Ascomycota</taxon>
        <taxon>Pezizomycotina</taxon>
        <taxon>Sordariomycetes</taxon>
        <taxon>Hypocreomycetidae</taxon>
        <taxon>Hypocreales</taxon>
        <taxon>Stachybotryaceae</taxon>
        <taxon>Stachybotrys</taxon>
    </lineage>
</organism>
<proteinExistence type="predicted"/>
<reference evidence="2 3" key="1">
    <citation type="journal article" date="2014" name="BMC Genomics">
        <title>Comparative genome sequencing reveals chemotype-specific gene clusters in the toxigenic black mold Stachybotrys.</title>
        <authorList>
            <person name="Semeiks J."/>
            <person name="Borek D."/>
            <person name="Otwinowski Z."/>
            <person name="Grishin N.V."/>
        </authorList>
    </citation>
    <scope>NUCLEOTIDE SEQUENCE [LARGE SCALE GENOMIC DNA]</scope>
    <source>
        <strain evidence="2 3">IBT 40285</strain>
    </source>
</reference>
<dbReference type="InParanoid" id="A0A084QK87"/>
<feature type="region of interest" description="Disordered" evidence="1">
    <location>
        <begin position="157"/>
        <end position="196"/>
    </location>
</feature>
<dbReference type="AlphaFoldDB" id="A0A084QK87"/>
<evidence type="ECO:0000256" key="1">
    <source>
        <dbReference type="SAM" id="MobiDB-lite"/>
    </source>
</evidence>